<feature type="compositionally biased region" description="Basic and acidic residues" evidence="3">
    <location>
        <begin position="229"/>
        <end position="238"/>
    </location>
</feature>
<reference evidence="5" key="1">
    <citation type="submission" date="2022-05" db="EMBL/GenBank/DDBJ databases">
        <title>The Musa troglodytarum L. genome provides insights into the mechanism of non-climacteric behaviour and enrichment of carotenoids.</title>
        <authorList>
            <person name="Wang J."/>
        </authorList>
    </citation>
    <scope>NUCLEOTIDE SEQUENCE</scope>
    <source>
        <tissue evidence="5">Leaf</tissue>
    </source>
</reference>
<feature type="compositionally biased region" description="Pro residues" evidence="3">
    <location>
        <begin position="369"/>
        <end position="383"/>
    </location>
</feature>
<dbReference type="AlphaFoldDB" id="A0A9E7EAA5"/>
<feature type="region of interest" description="Disordered" evidence="3">
    <location>
        <begin position="300"/>
        <end position="412"/>
    </location>
</feature>
<feature type="compositionally biased region" description="Basic and acidic residues" evidence="3">
    <location>
        <begin position="56"/>
        <end position="70"/>
    </location>
</feature>
<evidence type="ECO:0000313" key="6">
    <source>
        <dbReference type="Proteomes" id="UP001055439"/>
    </source>
</evidence>
<feature type="domain" description="WRC" evidence="4">
    <location>
        <begin position="262"/>
        <end position="306"/>
    </location>
</feature>
<accession>A0A9E7EAA5</accession>
<protein>
    <submittedName>
        <fullName evidence="5">WRC</fullName>
    </submittedName>
</protein>
<feature type="compositionally biased region" description="Polar residues" evidence="3">
    <location>
        <begin position="300"/>
        <end position="314"/>
    </location>
</feature>
<name>A0A9E7EAA5_9LILI</name>
<evidence type="ECO:0000259" key="4">
    <source>
        <dbReference type="PROSITE" id="PS51667"/>
    </source>
</evidence>
<feature type="compositionally biased region" description="Low complexity" evidence="3">
    <location>
        <begin position="71"/>
        <end position="85"/>
    </location>
</feature>
<dbReference type="PANTHER" id="PTHR34122:SF1">
    <property type="entry name" value="EXPRESSED PROTEIN"/>
    <property type="match status" value="1"/>
</dbReference>
<feature type="compositionally biased region" description="Basic and acidic residues" evidence="3">
    <location>
        <begin position="186"/>
        <end position="206"/>
    </location>
</feature>
<feature type="compositionally biased region" description="Basic and acidic residues" evidence="3">
    <location>
        <begin position="402"/>
        <end position="412"/>
    </location>
</feature>
<evidence type="ECO:0000313" key="5">
    <source>
        <dbReference type="EMBL" id="URD73449.1"/>
    </source>
</evidence>
<evidence type="ECO:0000256" key="2">
    <source>
        <dbReference type="PROSITE-ProRule" id="PRU01002"/>
    </source>
</evidence>
<proteinExistence type="predicted"/>
<dbReference type="OrthoDB" id="686202at2759"/>
<dbReference type="PROSITE" id="PS51667">
    <property type="entry name" value="WRC"/>
    <property type="match status" value="1"/>
</dbReference>
<dbReference type="EMBL" id="CP097502">
    <property type="protein sequence ID" value="URD73449.1"/>
    <property type="molecule type" value="Genomic_DNA"/>
</dbReference>
<keyword evidence="6" id="KW-1185">Reference proteome</keyword>
<dbReference type="PANTHER" id="PTHR34122">
    <property type="entry name" value="EXPRESSED PROTEIN-RELATED"/>
    <property type="match status" value="1"/>
</dbReference>
<feature type="region of interest" description="Disordered" evidence="3">
    <location>
        <begin position="1"/>
        <end position="85"/>
    </location>
</feature>
<dbReference type="Pfam" id="PF08879">
    <property type="entry name" value="WRC"/>
    <property type="match status" value="1"/>
</dbReference>
<comment type="caution">
    <text evidence="2">Lacks conserved residue(s) required for the propagation of feature annotation.</text>
</comment>
<gene>
    <name evidence="5" type="ORF">MUK42_09986</name>
</gene>
<feature type="region of interest" description="Disordered" evidence="3">
    <location>
        <begin position="137"/>
        <end position="161"/>
    </location>
</feature>
<dbReference type="Proteomes" id="UP001055439">
    <property type="component" value="Chromosome 1"/>
</dbReference>
<dbReference type="InterPro" id="IPR014977">
    <property type="entry name" value="WRC_dom"/>
</dbReference>
<evidence type="ECO:0000256" key="3">
    <source>
        <dbReference type="SAM" id="MobiDB-lite"/>
    </source>
</evidence>
<feature type="region of interest" description="Disordered" evidence="3">
    <location>
        <begin position="176"/>
        <end position="262"/>
    </location>
</feature>
<organism evidence="5 6">
    <name type="scientific">Musa troglodytarum</name>
    <name type="common">fe'i banana</name>
    <dbReference type="NCBI Taxonomy" id="320322"/>
    <lineage>
        <taxon>Eukaryota</taxon>
        <taxon>Viridiplantae</taxon>
        <taxon>Streptophyta</taxon>
        <taxon>Embryophyta</taxon>
        <taxon>Tracheophyta</taxon>
        <taxon>Spermatophyta</taxon>
        <taxon>Magnoliopsida</taxon>
        <taxon>Liliopsida</taxon>
        <taxon>Zingiberales</taxon>
        <taxon>Musaceae</taxon>
        <taxon>Musa</taxon>
    </lineage>
</organism>
<evidence type="ECO:0000256" key="1">
    <source>
        <dbReference type="ARBA" id="ARBA00023242"/>
    </source>
</evidence>
<keyword evidence="1" id="KW-0539">Nucleus</keyword>
<sequence length="412" mass="44273">MRIRKRPSLTSLPVDPDPSLRVHPPNGRHAYGSRDDTGEGSLGVVEGLHPIGDLPVDSHDLGWDPYRRPDQAPASSDSSLDSRISGSRAASCRLTTLERAQVPAYLDLRLLLYLSACWVQCGDLLQVLKEVEEEEPTVESNEGWHGQANSSKRSPCLPRFGGSSGAVASGAALLGETMSTQKKPRGGRDDGHGDGRPEEKLTEQGRKAKARARAKTGPAPANNNCTSPKDGDKERRDGGVAVARAGNGSGIKGKRRRSPAVLVEGSRCSRVNGRGWRCCQQTLVGYSLCEHHLGKGRLRSVSSVRGQLGTSQPRRSIDGKNGVLSSTSPREDENEEEEERKKRKTIGMVKARSISSLLDDTNHSLPSSLPSPPPEVEPMPSPSPTHGNEAGGQSQSNGQCGIKKENRKSVCR</sequence>